<sequence>MEKTKGTAATRAKNKYFAENYERLYPFVKKGKKERYQEAAARAGYSLNEFIEKAMDKMAEEILGE</sequence>
<dbReference type="EMBL" id="PP511788">
    <property type="protein sequence ID" value="XCD07379.1"/>
    <property type="molecule type" value="Genomic_DNA"/>
</dbReference>
<evidence type="ECO:0008006" key="2">
    <source>
        <dbReference type="Google" id="ProtNLM"/>
    </source>
</evidence>
<protein>
    <recommendedName>
        <fullName evidence="2">Antitoxin</fullName>
    </recommendedName>
</protein>
<reference evidence="1" key="1">
    <citation type="submission" date="2024-03" db="EMBL/GenBank/DDBJ databases">
        <title>Diverse circular DNA viruses in blood, oral, and fecal samples of captive lemurs.</title>
        <authorList>
            <person name="Paietta E.N."/>
            <person name="Kraberger S."/>
            <person name="Lund M.C."/>
            <person name="Custer J.M."/>
            <person name="Vargas K.M."/>
            <person name="Ehmke E.E."/>
            <person name="Yoder A.D."/>
            <person name="Varsani A."/>
        </authorList>
    </citation>
    <scope>NUCLEOTIDE SEQUENCE</scope>
    <source>
        <strain evidence="1">Duke_28FF_219</strain>
    </source>
</reference>
<proteinExistence type="predicted"/>
<evidence type="ECO:0000313" key="1">
    <source>
        <dbReference type="EMBL" id="XCD07379.1"/>
    </source>
</evidence>
<organism evidence="1">
    <name type="scientific">Dulem virus 34</name>
    <dbReference type="NCBI Taxonomy" id="3145752"/>
    <lineage>
        <taxon>Viruses</taxon>
        <taxon>Duplodnaviria</taxon>
        <taxon>Heunggongvirae</taxon>
        <taxon>Uroviricota</taxon>
        <taxon>Caudoviricetes</taxon>
    </lineage>
</organism>
<accession>A0AAU8B563</accession>
<name>A0AAU8B563_9CAUD</name>